<dbReference type="Proteomes" id="UP000250079">
    <property type="component" value="Chromosome"/>
</dbReference>
<dbReference type="OrthoDB" id="9131384at2"/>
<organism evidence="2 3">
    <name type="scientific">Granulosicoccus antarcticus IMCC3135</name>
    <dbReference type="NCBI Taxonomy" id="1192854"/>
    <lineage>
        <taxon>Bacteria</taxon>
        <taxon>Pseudomonadati</taxon>
        <taxon>Pseudomonadota</taxon>
        <taxon>Gammaproteobacteria</taxon>
        <taxon>Chromatiales</taxon>
        <taxon>Granulosicoccaceae</taxon>
        <taxon>Granulosicoccus</taxon>
    </lineage>
</organism>
<protein>
    <recommendedName>
        <fullName evidence="1">DUF6788 domain-containing protein</fullName>
    </recommendedName>
</protein>
<dbReference type="AlphaFoldDB" id="A0A2Z2NVU1"/>
<gene>
    <name evidence="2" type="ORF">IMCC3135_22875</name>
</gene>
<accession>A0A2Z2NVU1</accession>
<reference evidence="2 3" key="1">
    <citation type="submission" date="2016-12" db="EMBL/GenBank/DDBJ databases">
        <authorList>
            <person name="Song W.-J."/>
            <person name="Kurnit D.M."/>
        </authorList>
    </citation>
    <scope>NUCLEOTIDE SEQUENCE [LARGE SCALE GENOMIC DNA]</scope>
    <source>
        <strain evidence="2 3">IMCC3135</strain>
    </source>
</reference>
<evidence type="ECO:0000259" key="1">
    <source>
        <dbReference type="Pfam" id="PF20586"/>
    </source>
</evidence>
<dbReference type="InterPro" id="IPR046738">
    <property type="entry name" value="DUF6788"/>
</dbReference>
<dbReference type="RefSeq" id="WP_088919645.1">
    <property type="nucleotide sequence ID" value="NZ_CP018632.1"/>
</dbReference>
<name>A0A2Z2NVU1_9GAMM</name>
<evidence type="ECO:0000313" key="3">
    <source>
        <dbReference type="Proteomes" id="UP000250079"/>
    </source>
</evidence>
<dbReference type="Pfam" id="PF20586">
    <property type="entry name" value="DUF6788"/>
    <property type="match status" value="1"/>
</dbReference>
<dbReference type="EMBL" id="CP018632">
    <property type="protein sequence ID" value="ASJ74645.1"/>
    <property type="molecule type" value="Genomic_DNA"/>
</dbReference>
<evidence type="ECO:0000313" key="2">
    <source>
        <dbReference type="EMBL" id="ASJ74645.1"/>
    </source>
</evidence>
<feature type="domain" description="DUF6788" evidence="1">
    <location>
        <begin position="5"/>
        <end position="67"/>
    </location>
</feature>
<keyword evidence="3" id="KW-1185">Reference proteome</keyword>
<dbReference type="KEGG" id="gai:IMCC3135_22875"/>
<sequence>MQRIKQIDKRIERIKRDLEQIDEMRPGSISVQYRCAETKSYPYHQLNWVIGAKKQSEYVSRKNLKTLTRQTENYKTFKALCAEWVELGIERSKLSIKLERERQKSAS</sequence>
<proteinExistence type="predicted"/>